<dbReference type="EMBL" id="JABFAA010000013">
    <property type="protein sequence ID" value="MBA0699948.1"/>
    <property type="molecule type" value="Genomic_DNA"/>
</dbReference>
<dbReference type="AlphaFoldDB" id="A0A7J8YK12"/>
<evidence type="ECO:0000313" key="1">
    <source>
        <dbReference type="EMBL" id="MBA0699948.1"/>
    </source>
</evidence>
<protein>
    <submittedName>
        <fullName evidence="1">Uncharacterized protein</fullName>
    </submittedName>
</protein>
<keyword evidence="2" id="KW-1185">Reference proteome</keyword>
<accession>A0A7J8YK12</accession>
<comment type="caution">
    <text evidence="1">The sequence shown here is derived from an EMBL/GenBank/DDBJ whole genome shotgun (WGS) entry which is preliminary data.</text>
</comment>
<dbReference type="Proteomes" id="UP000593577">
    <property type="component" value="Unassembled WGS sequence"/>
</dbReference>
<reference evidence="1 2" key="1">
    <citation type="journal article" date="2019" name="Genome Biol. Evol.">
        <title>Insights into the evolution of the New World diploid cottons (Gossypium, subgenus Houzingenia) based on genome sequencing.</title>
        <authorList>
            <person name="Grover C.E."/>
            <person name="Arick M.A. 2nd"/>
            <person name="Thrash A."/>
            <person name="Conover J.L."/>
            <person name="Sanders W.S."/>
            <person name="Peterson D.G."/>
            <person name="Frelichowski J.E."/>
            <person name="Scheffler J.A."/>
            <person name="Scheffler B.E."/>
            <person name="Wendel J.F."/>
        </authorList>
    </citation>
    <scope>NUCLEOTIDE SEQUENCE [LARGE SCALE GENOMIC DNA]</scope>
    <source>
        <strain evidence="1">185</strain>
        <tissue evidence="1">Leaf</tissue>
    </source>
</reference>
<sequence>MEVEAKAATRRPRPSCSYRNPELSELQAILERAGIPYTVNPGDQRSLHESPMQMHYNFTQGLRFSSNQSL</sequence>
<proteinExistence type="predicted"/>
<organism evidence="1 2">
    <name type="scientific">Gossypium aridum</name>
    <name type="common">American cotton</name>
    <name type="synonym">Erioxylum aridum</name>
    <dbReference type="NCBI Taxonomy" id="34290"/>
    <lineage>
        <taxon>Eukaryota</taxon>
        <taxon>Viridiplantae</taxon>
        <taxon>Streptophyta</taxon>
        <taxon>Embryophyta</taxon>
        <taxon>Tracheophyta</taxon>
        <taxon>Spermatophyta</taxon>
        <taxon>Magnoliopsida</taxon>
        <taxon>eudicotyledons</taxon>
        <taxon>Gunneridae</taxon>
        <taxon>Pentapetalae</taxon>
        <taxon>rosids</taxon>
        <taxon>malvids</taxon>
        <taxon>Malvales</taxon>
        <taxon>Malvaceae</taxon>
        <taxon>Malvoideae</taxon>
        <taxon>Gossypium</taxon>
    </lineage>
</organism>
<feature type="non-terminal residue" evidence="1">
    <location>
        <position position="70"/>
    </location>
</feature>
<evidence type="ECO:0000313" key="2">
    <source>
        <dbReference type="Proteomes" id="UP000593577"/>
    </source>
</evidence>
<name>A0A7J8YK12_GOSAI</name>
<gene>
    <name evidence="1" type="ORF">Goari_001540</name>
</gene>